<name>A0AA41BKV0_LEPIR</name>
<dbReference type="Proteomes" id="UP000644282">
    <property type="component" value="Unassembled WGS sequence"/>
</dbReference>
<dbReference type="GO" id="GO:0005198">
    <property type="term" value="F:structural molecule activity"/>
    <property type="evidence" value="ECO:0007669"/>
    <property type="project" value="InterPro"/>
</dbReference>
<dbReference type="Pfam" id="PF00700">
    <property type="entry name" value="Flagellin_C"/>
    <property type="match status" value="1"/>
</dbReference>
<dbReference type="PANTHER" id="PTHR42792">
    <property type="entry name" value="FLAGELLIN"/>
    <property type="match status" value="1"/>
</dbReference>
<proteinExistence type="inferred from homology"/>
<dbReference type="PANTHER" id="PTHR42792:SF2">
    <property type="entry name" value="FLAGELLIN"/>
    <property type="match status" value="1"/>
</dbReference>
<keyword evidence="5" id="KW-0969">Cilium</keyword>
<comment type="caution">
    <text evidence="5">The sequence shown here is derived from an EMBL/GenBank/DDBJ whole genome shotgun (WGS) entry which is preliminary data.</text>
</comment>
<evidence type="ECO:0000313" key="6">
    <source>
        <dbReference type="Proteomes" id="UP000644282"/>
    </source>
</evidence>
<dbReference type="InterPro" id="IPR001492">
    <property type="entry name" value="Flagellin"/>
</dbReference>
<evidence type="ECO:0000256" key="3">
    <source>
        <dbReference type="ARBA" id="ARBA00023143"/>
    </source>
</evidence>
<dbReference type="InterPro" id="IPR046358">
    <property type="entry name" value="Flagellin_C"/>
</dbReference>
<evidence type="ECO:0000256" key="1">
    <source>
        <dbReference type="ARBA" id="ARBA00004365"/>
    </source>
</evidence>
<organism evidence="5 6">
    <name type="scientific">Leptospira interrogans serovar Pomona</name>
    <dbReference type="NCBI Taxonomy" id="44276"/>
    <lineage>
        <taxon>Bacteria</taxon>
        <taxon>Pseudomonadati</taxon>
        <taxon>Spirochaetota</taxon>
        <taxon>Spirochaetia</taxon>
        <taxon>Leptospirales</taxon>
        <taxon>Leptospiraceae</taxon>
        <taxon>Leptospira</taxon>
    </lineage>
</organism>
<dbReference type="InterPro" id="IPR042187">
    <property type="entry name" value="Flagellin_C_sub2"/>
</dbReference>
<keyword evidence="3" id="KW-0975">Bacterial flagellum</keyword>
<evidence type="ECO:0000256" key="2">
    <source>
        <dbReference type="ARBA" id="ARBA00005709"/>
    </source>
</evidence>
<keyword evidence="5" id="KW-0966">Cell projection</keyword>
<sequence length="117" mass="12866">MATMTAKSLNLIKAEGSRMTLSTAECANDSSGVRDDALMKINKQRANRGAYFNRLEHASKGLMVAYENIQASESRIRDTDMAEETVAFTKNQILVQSGTAMLAQANVRPQSVLQLLR</sequence>
<keyword evidence="5" id="KW-0282">Flagellum</keyword>
<dbReference type="SUPFAM" id="SSF64518">
    <property type="entry name" value="Phase 1 flagellin"/>
    <property type="match status" value="1"/>
</dbReference>
<feature type="domain" description="Flagellin C-terminal" evidence="4">
    <location>
        <begin position="35"/>
        <end position="116"/>
    </location>
</feature>
<comment type="similarity">
    <text evidence="2">Belongs to the bacterial flagellin family.</text>
</comment>
<gene>
    <name evidence="5" type="ORF">IQB77_21830</name>
</gene>
<dbReference type="GO" id="GO:0009288">
    <property type="term" value="C:bacterial-type flagellum"/>
    <property type="evidence" value="ECO:0007669"/>
    <property type="project" value="UniProtKB-SubCell"/>
</dbReference>
<reference evidence="5" key="1">
    <citation type="submission" date="2020-10" db="EMBL/GenBank/DDBJ databases">
        <title>New Zealand Leptospira genomics.</title>
        <authorList>
            <person name="Wilkinson D.A."/>
            <person name="Nisa S."/>
            <person name="Moinet M."/>
            <person name="Benschop J."/>
        </authorList>
    </citation>
    <scope>NUCLEOTIDE SEQUENCE</scope>
    <source>
        <strain evidence="5">ESR8</strain>
    </source>
</reference>
<comment type="subcellular location">
    <subcellularLocation>
        <location evidence="1">Bacterial flagellum</location>
    </subcellularLocation>
</comment>
<evidence type="ECO:0000259" key="4">
    <source>
        <dbReference type="Pfam" id="PF00700"/>
    </source>
</evidence>
<accession>A0AA41BKV0</accession>
<feature type="non-terminal residue" evidence="5">
    <location>
        <position position="1"/>
    </location>
</feature>
<dbReference type="Gene3D" id="6.10.10.10">
    <property type="entry name" value="Flagellar export chaperone, C-terminal domain"/>
    <property type="match status" value="1"/>
</dbReference>
<dbReference type="RefSeq" id="WP_265579547.1">
    <property type="nucleotide sequence ID" value="NZ_JADDXF010000553.1"/>
</dbReference>
<dbReference type="Gene3D" id="1.20.1330.10">
    <property type="entry name" value="f41 fragment of flagellin, N-terminal domain"/>
    <property type="match status" value="1"/>
</dbReference>
<dbReference type="AlphaFoldDB" id="A0AA41BKV0"/>
<dbReference type="EMBL" id="JADDXF010000553">
    <property type="protein sequence ID" value="MBE8432348.1"/>
    <property type="molecule type" value="Genomic_DNA"/>
</dbReference>
<evidence type="ECO:0000313" key="5">
    <source>
        <dbReference type="EMBL" id="MBE8432348.1"/>
    </source>
</evidence>
<protein>
    <submittedName>
        <fullName evidence="5">Flagellin</fullName>
    </submittedName>
</protein>